<gene>
    <name evidence="5" type="primary">kptA</name>
    <name evidence="6" type="ORF">HQN87_06160</name>
</gene>
<dbReference type="InterPro" id="IPR002745">
    <property type="entry name" value="Ptrans_KptA/Tpt1"/>
</dbReference>
<dbReference type="InterPro" id="IPR022928">
    <property type="entry name" value="RNA_2'-PTrans_KptA"/>
</dbReference>
<organism evidence="6 7">
    <name type="scientific">Paenibacillus tritici</name>
    <dbReference type="NCBI Taxonomy" id="1873425"/>
    <lineage>
        <taxon>Bacteria</taxon>
        <taxon>Bacillati</taxon>
        <taxon>Bacillota</taxon>
        <taxon>Bacilli</taxon>
        <taxon>Bacillales</taxon>
        <taxon>Paenibacillaceae</taxon>
        <taxon>Paenibacillus</taxon>
    </lineage>
</organism>
<sequence length="185" mass="20967">MDYSKLSKEVSYALRHAPWEYELELDPEGFVEIGQLLSALHLDQQWNSVTAEDLAKMIEASAKQLHEMVEGKIRALYGHSVPQKIAKKDETPPPVLYHGTARQWVETILHEGLKPMKRQYVHFSVDTDTAKLVGARKDSRPVILTIDAGRAAAEGIKFYHGNHNIWLADYIPPEFISDPQPSVPR</sequence>
<evidence type="ECO:0000256" key="1">
    <source>
        <dbReference type="ARBA" id="ARBA00009836"/>
    </source>
</evidence>
<proteinExistence type="inferred from homology"/>
<dbReference type="EMBL" id="JABMKX010000003">
    <property type="protein sequence ID" value="NQX44906.1"/>
    <property type="molecule type" value="Genomic_DNA"/>
</dbReference>
<dbReference type="Pfam" id="PF01885">
    <property type="entry name" value="PTS_2-RNA"/>
    <property type="match status" value="1"/>
</dbReference>
<comment type="function">
    <text evidence="4 5">Removes the 2'-phosphate from RNA via an intermediate in which the phosphate is ADP-ribosylated by NAD followed by a presumed transesterification to release the RNA and generate ADP-ribose 1''-2''-cyclic phosphate (APPR&gt;P). May function as an ADP-ribosylase.</text>
</comment>
<keyword evidence="3 5" id="KW-0520">NAD</keyword>
<dbReference type="InterPro" id="IPR042080">
    <property type="entry name" value="RNA_2'-PTrans_N"/>
</dbReference>
<evidence type="ECO:0000256" key="4">
    <source>
        <dbReference type="ARBA" id="ARBA00025212"/>
    </source>
</evidence>
<dbReference type="InterPro" id="IPR042081">
    <property type="entry name" value="RNA_2'-PTrans_C"/>
</dbReference>
<dbReference type="EC" id="2.7.1.-" evidence="5"/>
<evidence type="ECO:0000256" key="3">
    <source>
        <dbReference type="ARBA" id="ARBA00023027"/>
    </source>
</evidence>
<dbReference type="RefSeq" id="WP_173129349.1">
    <property type="nucleotide sequence ID" value="NZ_JABMKX010000003.1"/>
</dbReference>
<reference evidence="6 7" key="1">
    <citation type="submission" date="2020-05" db="EMBL/GenBank/DDBJ databases">
        <title>Paenibacillus glebae, sp. nov., Paenibacillus humi sp. nov., Paenibacillus pedi sp. nov., Paenibacillus terrestris sp. nov. and Paenibacillus terricola sp. nov., isolated from a forest top soil sample.</title>
        <authorList>
            <person name="Qi S."/>
            <person name="Carlier A."/>
            <person name="Cnockaert M."/>
            <person name="Vandamme P."/>
        </authorList>
    </citation>
    <scope>NUCLEOTIDE SEQUENCE [LARGE SCALE GENOMIC DNA]</scope>
    <source>
        <strain evidence="6 7">LMG 29502</strain>
    </source>
</reference>
<dbReference type="PANTHER" id="PTHR12684">
    <property type="entry name" value="PUTATIVE PHOSPHOTRANSFERASE"/>
    <property type="match status" value="1"/>
</dbReference>
<dbReference type="Gene3D" id="1.10.10.970">
    <property type="entry name" value="RNA 2'-phosphotransferase, Tpt1/KptA family, N-terminal domain"/>
    <property type="match status" value="1"/>
</dbReference>
<evidence type="ECO:0000313" key="6">
    <source>
        <dbReference type="EMBL" id="NQX44906.1"/>
    </source>
</evidence>
<accession>A0ABX2DJX0</accession>
<keyword evidence="7" id="KW-1185">Reference proteome</keyword>
<keyword evidence="2 5" id="KW-0808">Transferase</keyword>
<name>A0ABX2DJX0_9BACL</name>
<comment type="similarity">
    <text evidence="1 5">Belongs to the KptA/TPT1 family.</text>
</comment>
<dbReference type="Proteomes" id="UP000711047">
    <property type="component" value="Unassembled WGS sequence"/>
</dbReference>
<evidence type="ECO:0000256" key="5">
    <source>
        <dbReference type="HAMAP-Rule" id="MF_00299"/>
    </source>
</evidence>
<protein>
    <recommendedName>
        <fullName evidence="5">Probable RNA 2'-phosphotransferase</fullName>
        <ecNumber evidence="5">2.7.1.-</ecNumber>
    </recommendedName>
</protein>
<comment type="caution">
    <text evidence="6">The sequence shown here is derived from an EMBL/GenBank/DDBJ whole genome shotgun (WGS) entry which is preliminary data.</text>
</comment>
<dbReference type="Gene3D" id="3.20.170.30">
    <property type="match status" value="1"/>
</dbReference>
<dbReference type="HAMAP" id="MF_00299">
    <property type="entry name" value="KptA"/>
    <property type="match status" value="1"/>
</dbReference>
<evidence type="ECO:0000313" key="7">
    <source>
        <dbReference type="Proteomes" id="UP000711047"/>
    </source>
</evidence>
<dbReference type="SUPFAM" id="SSF56399">
    <property type="entry name" value="ADP-ribosylation"/>
    <property type="match status" value="1"/>
</dbReference>
<evidence type="ECO:0000256" key="2">
    <source>
        <dbReference type="ARBA" id="ARBA00022679"/>
    </source>
</evidence>
<dbReference type="PANTHER" id="PTHR12684:SF2">
    <property type="entry name" value="TRNA 2'-PHOSPHOTRANSFERASE 1"/>
    <property type="match status" value="1"/>
</dbReference>